<dbReference type="VEuPathDB" id="MicrosporidiaDB:THOM_0616"/>
<evidence type="ECO:0000313" key="2">
    <source>
        <dbReference type="Proteomes" id="UP000011185"/>
    </source>
</evidence>
<name>L7JY55_TRAHO</name>
<evidence type="ECO:0000313" key="1">
    <source>
        <dbReference type="EMBL" id="ELQ76403.1"/>
    </source>
</evidence>
<dbReference type="Proteomes" id="UP000011185">
    <property type="component" value="Unassembled WGS sequence"/>
</dbReference>
<gene>
    <name evidence="1" type="ORF">THOM_0616</name>
</gene>
<organism evidence="1 2">
    <name type="scientific">Trachipleistophora hominis</name>
    <name type="common">Microsporidian parasite</name>
    <dbReference type="NCBI Taxonomy" id="72359"/>
    <lineage>
        <taxon>Eukaryota</taxon>
        <taxon>Fungi</taxon>
        <taxon>Fungi incertae sedis</taxon>
        <taxon>Microsporidia</taxon>
        <taxon>Pleistophoridae</taxon>
        <taxon>Trachipleistophora</taxon>
    </lineage>
</organism>
<dbReference type="AlphaFoldDB" id="L7JY55"/>
<dbReference type="EMBL" id="JH993850">
    <property type="protein sequence ID" value="ELQ76403.1"/>
    <property type="molecule type" value="Genomic_DNA"/>
</dbReference>
<sequence length="84" mass="10149">MHLNRRLHDYYKLSRGSEQIIVGRFFKWIKSDIQYSPDNKSDVLYLKLRKDFSSNILKLSVSSDIMKRLASIKFKREVYFLLIF</sequence>
<accession>L7JY55</accession>
<keyword evidence="2" id="KW-1185">Reference proteome</keyword>
<proteinExistence type="predicted"/>
<protein>
    <submittedName>
        <fullName evidence="1">Uncharacterized protein</fullName>
    </submittedName>
</protein>
<dbReference type="HOGENOM" id="CLU_2529067_0_0_1"/>
<reference evidence="1 2" key="1">
    <citation type="journal article" date="2012" name="PLoS Pathog.">
        <title>The genome of the obligate intracellular parasite Trachipleistophora hominis: new insights into microsporidian genome dynamics and reductive evolution.</title>
        <authorList>
            <person name="Heinz E."/>
            <person name="Williams T.A."/>
            <person name="Nakjang S."/>
            <person name="Noel C.J."/>
            <person name="Swan D.C."/>
            <person name="Goldberg A.V."/>
            <person name="Harris S.R."/>
            <person name="Weinmaier T."/>
            <person name="Markert S."/>
            <person name="Becher D."/>
            <person name="Bernhardt J."/>
            <person name="Dagan T."/>
            <person name="Hacker C."/>
            <person name="Lucocq J.M."/>
            <person name="Schweder T."/>
            <person name="Rattei T."/>
            <person name="Hall N."/>
            <person name="Hirt R.P."/>
            <person name="Embley T.M."/>
        </authorList>
    </citation>
    <scope>NUCLEOTIDE SEQUENCE [LARGE SCALE GENOMIC DNA]</scope>
</reference>
<dbReference type="InParanoid" id="L7JY55"/>